<dbReference type="AlphaFoldDB" id="A0A7G6TUQ1"/>
<evidence type="ECO:0000259" key="1">
    <source>
        <dbReference type="Pfam" id="PF07589"/>
    </source>
</evidence>
<accession>A0A7G6TUQ1</accession>
<dbReference type="NCBIfam" id="NF035944">
    <property type="entry name" value="PEPxxWA-CTERM"/>
    <property type="match status" value="1"/>
</dbReference>
<organism evidence="2 3">
    <name type="scientific">Tardiphaga robiniae</name>
    <dbReference type="NCBI Taxonomy" id="943830"/>
    <lineage>
        <taxon>Bacteria</taxon>
        <taxon>Pseudomonadati</taxon>
        <taxon>Pseudomonadota</taxon>
        <taxon>Alphaproteobacteria</taxon>
        <taxon>Hyphomicrobiales</taxon>
        <taxon>Nitrobacteraceae</taxon>
        <taxon>Tardiphaga</taxon>
    </lineage>
</organism>
<evidence type="ECO:0000313" key="3">
    <source>
        <dbReference type="Proteomes" id="UP000515291"/>
    </source>
</evidence>
<dbReference type="InterPro" id="IPR013424">
    <property type="entry name" value="Ice-binding_C"/>
</dbReference>
<sequence length="255" mass="26577">MIIKVFKQGGDERMRILKAGALTCAVLLSVIGGRAANAATIENFDSGWYTNGGFTAGVTNINVGSSNLSGAVYNNWLAFDLAGFAGQSINSATLTFYGGNGINTSTTSETLGFFDFTGSINALIGNSQNNVGIFNDLSNGNSYGTATVGNGAIQQFSVTLPQAAIADLNAAAHNQSDTRFVIGGSLLSISGPFANEQLFAIFGPQAALAPAAFLNLETVSAVPEPSTWAMMILGFAGVGYMTCRRRRYQSRIHAA</sequence>
<evidence type="ECO:0000313" key="2">
    <source>
        <dbReference type="EMBL" id="QND70483.1"/>
    </source>
</evidence>
<dbReference type="Pfam" id="PF07589">
    <property type="entry name" value="PEP-CTERM"/>
    <property type="match status" value="1"/>
</dbReference>
<feature type="domain" description="Ice-binding protein C-terminal" evidence="1">
    <location>
        <begin position="221"/>
        <end position="246"/>
    </location>
</feature>
<proteinExistence type="predicted"/>
<dbReference type="KEGG" id="trb:HB776_03910"/>
<dbReference type="RefSeq" id="WP_184515348.1">
    <property type="nucleotide sequence ID" value="NZ_CP050292.1"/>
</dbReference>
<dbReference type="NCBIfam" id="TIGR02595">
    <property type="entry name" value="PEP_CTERM"/>
    <property type="match status" value="1"/>
</dbReference>
<protein>
    <submittedName>
        <fullName evidence="2">PEP-CTERM sorting domain-containing protein</fullName>
    </submittedName>
</protein>
<reference evidence="3" key="1">
    <citation type="journal article" date="2020" name="Mol. Plant Microbe">
        <title>Rhizobial microsymbionts of the narrowly endemic Oxytropis species growing in Kamchatka are characterized by significant genetic diversity and possess a set of genes that are associated with T3SS and T6SS secretion systems and can affect the development of symbiosis.</title>
        <authorList>
            <person name="Safronova V."/>
            <person name="Guro P."/>
            <person name="Sazanova A."/>
            <person name="Kuznetsova I."/>
            <person name="Belimov A."/>
            <person name="Yakubov V."/>
            <person name="Chirak E."/>
            <person name="Afonin A."/>
            <person name="Gogolev Y."/>
            <person name="Andronov E."/>
            <person name="Tikhonovich I."/>
        </authorList>
    </citation>
    <scope>NUCLEOTIDE SEQUENCE [LARGE SCALE GENOMIC DNA]</scope>
    <source>
        <strain evidence="3">581</strain>
    </source>
</reference>
<gene>
    <name evidence="2" type="ORF">HB776_03910</name>
</gene>
<dbReference type="EMBL" id="CP050292">
    <property type="protein sequence ID" value="QND70483.1"/>
    <property type="molecule type" value="Genomic_DNA"/>
</dbReference>
<dbReference type="Proteomes" id="UP000515291">
    <property type="component" value="Chromosome"/>
</dbReference>
<name>A0A7G6TUQ1_9BRAD</name>